<comment type="similarity">
    <text evidence="10">Belongs to the TonB-dependent receptor family.</text>
</comment>
<evidence type="ECO:0000256" key="9">
    <source>
        <dbReference type="ARBA" id="ARBA00023237"/>
    </source>
</evidence>
<evidence type="ECO:0000256" key="2">
    <source>
        <dbReference type="ARBA" id="ARBA00022448"/>
    </source>
</evidence>
<dbReference type="InterPro" id="IPR039426">
    <property type="entry name" value="TonB-dep_rcpt-like"/>
</dbReference>
<dbReference type="PROSITE" id="PS52016">
    <property type="entry name" value="TONB_DEPENDENT_REC_3"/>
    <property type="match status" value="1"/>
</dbReference>
<keyword evidence="7 10" id="KW-0472">Membrane</keyword>
<evidence type="ECO:0000256" key="10">
    <source>
        <dbReference type="PROSITE-ProRule" id="PRU01360"/>
    </source>
</evidence>
<dbReference type="Gene3D" id="2.40.170.20">
    <property type="entry name" value="TonB-dependent receptor, beta-barrel domain"/>
    <property type="match status" value="1"/>
</dbReference>
<keyword evidence="9 10" id="KW-0998">Cell outer membrane</keyword>
<dbReference type="GO" id="GO:0044718">
    <property type="term" value="P:siderophore transmembrane transport"/>
    <property type="evidence" value="ECO:0007669"/>
    <property type="project" value="TreeGrafter"/>
</dbReference>
<keyword evidence="6" id="KW-0798">TonB box</keyword>
<dbReference type="EMBL" id="LNKT01000003">
    <property type="protein sequence ID" value="KYJ87211.1"/>
    <property type="molecule type" value="Genomic_DNA"/>
</dbReference>
<keyword evidence="13" id="KW-1185">Reference proteome</keyword>
<dbReference type="STRING" id="1630136.AS592_11975"/>
<evidence type="ECO:0000256" key="1">
    <source>
        <dbReference type="ARBA" id="ARBA00004571"/>
    </source>
</evidence>
<evidence type="ECO:0000256" key="4">
    <source>
        <dbReference type="ARBA" id="ARBA00022692"/>
    </source>
</evidence>
<evidence type="ECO:0000256" key="5">
    <source>
        <dbReference type="ARBA" id="ARBA00022729"/>
    </source>
</evidence>
<dbReference type="PANTHER" id="PTHR30069">
    <property type="entry name" value="TONB-DEPENDENT OUTER MEMBRANE RECEPTOR"/>
    <property type="match status" value="1"/>
</dbReference>
<dbReference type="Gene3D" id="2.170.130.10">
    <property type="entry name" value="TonB-dependent receptor, plug domain"/>
    <property type="match status" value="1"/>
</dbReference>
<dbReference type="SUPFAM" id="SSF56935">
    <property type="entry name" value="Porins"/>
    <property type="match status" value="1"/>
</dbReference>
<dbReference type="PANTHER" id="PTHR30069:SF29">
    <property type="entry name" value="HEMOGLOBIN AND HEMOGLOBIN-HAPTOGLOBIN-BINDING PROTEIN 1-RELATED"/>
    <property type="match status" value="1"/>
</dbReference>
<dbReference type="Proteomes" id="UP000075359">
    <property type="component" value="Unassembled WGS sequence"/>
</dbReference>
<gene>
    <name evidence="12" type="ORF">AS592_11975</name>
</gene>
<dbReference type="GO" id="GO:0009279">
    <property type="term" value="C:cell outer membrane"/>
    <property type="evidence" value="ECO:0007669"/>
    <property type="project" value="UniProtKB-SubCell"/>
</dbReference>
<evidence type="ECO:0000256" key="6">
    <source>
        <dbReference type="ARBA" id="ARBA00023077"/>
    </source>
</evidence>
<keyword evidence="5" id="KW-0732">Signal</keyword>
<keyword evidence="8" id="KW-0675">Receptor</keyword>
<sequence>MKTVLLFSCLSSCIWAEAVTLDPIDIRDSGIEPGTVVLSKDEAWRTDSVTLQERLENDTSFAVTTDNKGEPALSFRGLGFRATEYMEDGIPLYRSSNGFIDSKLTMTDTELQVHNGSGTSPLGVSAMGGVVEIVSKNPTKQFESRAESSLSNNDEYFHTYAGSKGDNLYIQADVRYYHRSEYSLSDDYTPTLLQPKGKRINSDKIQKTMTLKSGFFIDDTLHFAGKMSSTRARYGMPPNIYTDLDVPVWDAYSRIDPKNLDSFYLYGDYDNDDLTLSLRAYYDDYEDIFKIYDAPDYLSSWPEVTYHDHRLGTVFKGILSKEKHTGTFIFQAEENRHFRSGGELADAKYKATTFKASLLHLWEPSISWQLEGGLSYTLIQSKKAADASAMEPPENKHTFDAQVKITYAEDENTFYGSIAKKSRMPSMSEMFTFFPWLNANPGLKPEQSIQYDAGYRYSPDEKTSVDLSLYYYDIKDLILYRDRGYINREKAEHYGAQIQMNTSYFDRNKIRFSYAYTHTKDSTGETLEYIPLHQLRIEDTIRIDQSLTAYISYRYTGSRYSPNSATYTDEQLKLRAYHLVDAQITYQLSDSADCRIGIKNLLDESYEWRYGYPAEGRSYYVRLEWKLE</sequence>
<dbReference type="Pfam" id="PF00593">
    <property type="entry name" value="TonB_dep_Rec_b-barrel"/>
    <property type="match status" value="1"/>
</dbReference>
<keyword evidence="3 10" id="KW-1134">Transmembrane beta strand</keyword>
<evidence type="ECO:0000313" key="13">
    <source>
        <dbReference type="Proteomes" id="UP000075359"/>
    </source>
</evidence>
<accession>A0A151CI63</accession>
<evidence type="ECO:0000256" key="3">
    <source>
        <dbReference type="ARBA" id="ARBA00022452"/>
    </source>
</evidence>
<dbReference type="InterPro" id="IPR000531">
    <property type="entry name" value="Beta-barrel_TonB"/>
</dbReference>
<keyword evidence="4 10" id="KW-0812">Transmembrane</keyword>
<dbReference type="AlphaFoldDB" id="A0A151CI63"/>
<dbReference type="RefSeq" id="WP_067329129.1">
    <property type="nucleotide sequence ID" value="NZ_LNKT01000003.1"/>
</dbReference>
<comment type="subcellular location">
    <subcellularLocation>
        <location evidence="1 10">Cell outer membrane</location>
        <topology evidence="1 10">Multi-pass membrane protein</topology>
    </subcellularLocation>
</comment>
<evidence type="ECO:0000256" key="7">
    <source>
        <dbReference type="ARBA" id="ARBA00023136"/>
    </source>
</evidence>
<dbReference type="InterPro" id="IPR036942">
    <property type="entry name" value="Beta-barrel_TonB_sf"/>
</dbReference>
<reference evidence="12 13" key="1">
    <citation type="submission" date="2015-11" db="EMBL/GenBank/DDBJ databases">
        <title>Draft genome of Sulfurovum riftiae 1812E, a member of the Epsilonproteobacteria isolated from the tube of the deep-sea hydrothermal vent tubewom Riftia pachyptila.</title>
        <authorList>
            <person name="Vetriani C."/>
            <person name="Giovannelli D."/>
        </authorList>
    </citation>
    <scope>NUCLEOTIDE SEQUENCE [LARGE SCALE GENOMIC DNA]</scope>
    <source>
        <strain evidence="12 13">1812E</strain>
    </source>
</reference>
<organism evidence="12 13">
    <name type="scientific">Sulfurovum riftiae</name>
    <dbReference type="NCBI Taxonomy" id="1630136"/>
    <lineage>
        <taxon>Bacteria</taxon>
        <taxon>Pseudomonadati</taxon>
        <taxon>Campylobacterota</taxon>
        <taxon>Epsilonproteobacteria</taxon>
        <taxon>Campylobacterales</taxon>
        <taxon>Sulfurovaceae</taxon>
        <taxon>Sulfurovum</taxon>
    </lineage>
</organism>
<name>A0A151CI63_9BACT</name>
<evidence type="ECO:0000259" key="11">
    <source>
        <dbReference type="Pfam" id="PF00593"/>
    </source>
</evidence>
<protein>
    <recommendedName>
        <fullName evidence="11">TonB-dependent receptor-like beta-barrel domain-containing protein</fullName>
    </recommendedName>
</protein>
<dbReference type="GO" id="GO:0015344">
    <property type="term" value="F:siderophore uptake transmembrane transporter activity"/>
    <property type="evidence" value="ECO:0007669"/>
    <property type="project" value="TreeGrafter"/>
</dbReference>
<proteinExistence type="inferred from homology"/>
<feature type="domain" description="TonB-dependent receptor-like beta-barrel" evidence="11">
    <location>
        <begin position="232"/>
        <end position="601"/>
    </location>
</feature>
<dbReference type="InterPro" id="IPR037066">
    <property type="entry name" value="Plug_dom_sf"/>
</dbReference>
<evidence type="ECO:0000313" key="12">
    <source>
        <dbReference type="EMBL" id="KYJ87211.1"/>
    </source>
</evidence>
<evidence type="ECO:0000256" key="8">
    <source>
        <dbReference type="ARBA" id="ARBA00023170"/>
    </source>
</evidence>
<keyword evidence="2 10" id="KW-0813">Transport</keyword>
<comment type="caution">
    <text evidence="12">The sequence shown here is derived from an EMBL/GenBank/DDBJ whole genome shotgun (WGS) entry which is preliminary data.</text>
</comment>